<dbReference type="Proteomes" id="UP000013981">
    <property type="component" value="Unassembled WGS sequence"/>
</dbReference>
<evidence type="ECO:0000313" key="3">
    <source>
        <dbReference type="Proteomes" id="UP000013981"/>
    </source>
</evidence>
<dbReference type="InterPro" id="IPR000182">
    <property type="entry name" value="GNAT_dom"/>
</dbReference>
<dbReference type="OrthoDB" id="9813917at2"/>
<dbReference type="PROSITE" id="PS51186">
    <property type="entry name" value="GNAT"/>
    <property type="match status" value="1"/>
</dbReference>
<evidence type="ECO:0000259" key="1">
    <source>
        <dbReference type="PROSITE" id="PS51186"/>
    </source>
</evidence>
<dbReference type="CDD" id="cd04301">
    <property type="entry name" value="NAT_SF"/>
    <property type="match status" value="1"/>
</dbReference>
<dbReference type="FunFam" id="3.40.630.30:FF:000165">
    <property type="entry name" value="IAA acetyltransferase"/>
    <property type="match status" value="1"/>
</dbReference>
<comment type="caution">
    <text evidence="2">The sequence shown here is derived from an EMBL/GenBank/DDBJ whole genome shotgun (WGS) entry which is preliminary data.</text>
</comment>
<dbReference type="GO" id="GO:0016747">
    <property type="term" value="F:acyltransferase activity, transferring groups other than amino-acyl groups"/>
    <property type="evidence" value="ECO:0007669"/>
    <property type="project" value="InterPro"/>
</dbReference>
<dbReference type="InterPro" id="IPR016181">
    <property type="entry name" value="Acyl_CoA_acyltransferase"/>
</dbReference>
<proteinExistence type="predicted"/>
<keyword evidence="3" id="KW-1185">Reference proteome</keyword>
<dbReference type="SUPFAM" id="SSF55729">
    <property type="entry name" value="Acyl-CoA N-acyltransferases (Nat)"/>
    <property type="match status" value="1"/>
</dbReference>
<gene>
    <name evidence="2" type="ORF">HMPREF1526_01704</name>
</gene>
<feature type="domain" description="N-acetyltransferase" evidence="1">
    <location>
        <begin position="1"/>
        <end position="147"/>
    </location>
</feature>
<reference evidence="2 3" key="1">
    <citation type="submission" date="2013-01" db="EMBL/GenBank/DDBJ databases">
        <title>The Genome Sequence of Butyricicoccus pullicaecorum 1.2.</title>
        <authorList>
            <consortium name="The Broad Institute Genome Sequencing Platform"/>
            <person name="Earl A."/>
            <person name="Ward D."/>
            <person name="Feldgarden M."/>
            <person name="Gevers D."/>
            <person name="Van Immerseel F."/>
            <person name="Eeckhaut V."/>
            <person name="Walker B."/>
            <person name="Young S.K."/>
            <person name="Zeng Q."/>
            <person name="Gargeya S."/>
            <person name="Fitzgerald M."/>
            <person name="Haas B."/>
            <person name="Abouelleil A."/>
            <person name="Alvarado L."/>
            <person name="Arachchi H.M."/>
            <person name="Berlin A.M."/>
            <person name="Chapman S.B."/>
            <person name="Dewar J."/>
            <person name="Goldberg J."/>
            <person name="Griggs A."/>
            <person name="Gujja S."/>
            <person name="Hansen M."/>
            <person name="Howarth C."/>
            <person name="Imamovic A."/>
            <person name="Larimer J."/>
            <person name="McCowan C."/>
            <person name="Murphy C."/>
            <person name="Neiman D."/>
            <person name="Pearson M."/>
            <person name="Priest M."/>
            <person name="Roberts A."/>
            <person name="Saif S."/>
            <person name="Shea T."/>
            <person name="Sisk P."/>
            <person name="Sykes S."/>
            <person name="Wortman J."/>
            <person name="Nusbaum C."/>
            <person name="Birren B."/>
        </authorList>
    </citation>
    <scope>NUCLEOTIDE SEQUENCE [LARGE SCALE GENOMIC DNA]</scope>
    <source>
        <strain evidence="2 3">1.2</strain>
    </source>
</reference>
<dbReference type="RefSeq" id="WP_016147862.1">
    <property type="nucleotide sequence ID" value="NZ_KB976103.1"/>
</dbReference>
<dbReference type="Gene3D" id="3.40.630.30">
    <property type="match status" value="1"/>
</dbReference>
<sequence length="147" mass="17096">MRIYKVLKDKKRYLDLLLLADEQEDMIDRYLERGAMYVLDDNGIKAECVVTSESDDILEIKNIAVFPEYQGVGYRRALIEFIIREYNGSYSVLQVGTGDSPLTIPFYEKCGFVKSHTIKNFFIDNYDHPIIECGVQLTDMVYLQMKL</sequence>
<dbReference type="eggNOG" id="COG0456">
    <property type="taxonomic scope" value="Bacteria"/>
</dbReference>
<dbReference type="AlphaFoldDB" id="R8W1C6"/>
<name>R8W1C6_9FIRM</name>
<protein>
    <recommendedName>
        <fullName evidence="1">N-acetyltransferase domain-containing protein</fullName>
    </recommendedName>
</protein>
<organism evidence="2 3">
    <name type="scientific">Butyricicoccus pullicaecorum 1.2</name>
    <dbReference type="NCBI Taxonomy" id="1203606"/>
    <lineage>
        <taxon>Bacteria</taxon>
        <taxon>Bacillati</taxon>
        <taxon>Bacillota</taxon>
        <taxon>Clostridia</taxon>
        <taxon>Eubacteriales</taxon>
        <taxon>Butyricicoccaceae</taxon>
        <taxon>Butyricicoccus</taxon>
    </lineage>
</organism>
<dbReference type="HOGENOM" id="CLU_108859_0_0_9"/>
<evidence type="ECO:0000313" key="2">
    <source>
        <dbReference type="EMBL" id="EOQ38663.1"/>
    </source>
</evidence>
<dbReference type="EMBL" id="AQOB01000004">
    <property type="protein sequence ID" value="EOQ38663.1"/>
    <property type="molecule type" value="Genomic_DNA"/>
</dbReference>
<dbReference type="Pfam" id="PF13508">
    <property type="entry name" value="Acetyltransf_7"/>
    <property type="match status" value="1"/>
</dbReference>
<accession>R8W1C6</accession>
<dbReference type="PATRIC" id="fig|1203606.4.peg.1667"/>